<dbReference type="PANTHER" id="PTHR12110:SF21">
    <property type="entry name" value="XYLOSE ISOMERASE-LIKE TIM BARREL DOMAIN-CONTAINING PROTEIN"/>
    <property type="match status" value="1"/>
</dbReference>
<name>A0A9D1AB40_9FIRM</name>
<proteinExistence type="predicted"/>
<organism evidence="2 3">
    <name type="scientific">Candidatus Choladousia intestinavium</name>
    <dbReference type="NCBI Taxonomy" id="2840727"/>
    <lineage>
        <taxon>Bacteria</taxon>
        <taxon>Bacillati</taxon>
        <taxon>Bacillota</taxon>
        <taxon>Clostridia</taxon>
        <taxon>Lachnospirales</taxon>
        <taxon>Lachnospiraceae</taxon>
        <taxon>Lachnospiraceae incertae sedis</taxon>
        <taxon>Candidatus Choladousia</taxon>
    </lineage>
</organism>
<comment type="caution">
    <text evidence="2">The sequence shown here is derived from an EMBL/GenBank/DDBJ whole genome shotgun (WGS) entry which is preliminary data.</text>
</comment>
<evidence type="ECO:0000259" key="1">
    <source>
        <dbReference type="Pfam" id="PF01261"/>
    </source>
</evidence>
<dbReference type="InterPro" id="IPR050312">
    <property type="entry name" value="IolE/XylAMocC-like"/>
</dbReference>
<feature type="domain" description="Xylose isomerase-like TIM barrel" evidence="1">
    <location>
        <begin position="29"/>
        <end position="272"/>
    </location>
</feature>
<keyword evidence="2" id="KW-0413">Isomerase</keyword>
<dbReference type="InterPro" id="IPR036237">
    <property type="entry name" value="Xyl_isomerase-like_sf"/>
</dbReference>
<evidence type="ECO:0000313" key="3">
    <source>
        <dbReference type="Proteomes" id="UP000886757"/>
    </source>
</evidence>
<sequence>MAFKNLRKEQYIHSNFPYYNYSLDYTLDSLQRIGAEKIEFYGAEPHFCMEDVTYTDMKVLKQKLDNHGLSVVEINPENCAYPTNLASRNPATRLRTFRYYENAIRTAGVIGSPYVLVFPGYANLDESQEEAWKLSVDSMRRLGEIARAEGVTITFEATTRNITVITDHREVMRLIRESGCENMAVTIDLMCLSQTGETVQDVYDICGAGKVVNVHYTDGGLLPSGAWEHRIPGEGELDLNGMLKMFDDNSYQGYFGNEVKWSIDPSLTTPEQICVKLQRWWDLHFE</sequence>
<dbReference type="InterPro" id="IPR013022">
    <property type="entry name" value="Xyl_isomerase-like_TIM-brl"/>
</dbReference>
<reference evidence="2" key="2">
    <citation type="journal article" date="2021" name="PeerJ">
        <title>Extensive microbial diversity within the chicken gut microbiome revealed by metagenomics and culture.</title>
        <authorList>
            <person name="Gilroy R."/>
            <person name="Ravi A."/>
            <person name="Getino M."/>
            <person name="Pursley I."/>
            <person name="Horton D.L."/>
            <person name="Alikhan N.F."/>
            <person name="Baker D."/>
            <person name="Gharbi K."/>
            <person name="Hall N."/>
            <person name="Watson M."/>
            <person name="Adriaenssens E.M."/>
            <person name="Foster-Nyarko E."/>
            <person name="Jarju S."/>
            <person name="Secka A."/>
            <person name="Antonio M."/>
            <person name="Oren A."/>
            <person name="Chaudhuri R.R."/>
            <person name="La Ragione R."/>
            <person name="Hildebrand F."/>
            <person name="Pallen M.J."/>
        </authorList>
    </citation>
    <scope>NUCLEOTIDE SEQUENCE</scope>
    <source>
        <strain evidence="2">ChiSjej4B22-8148</strain>
    </source>
</reference>
<dbReference type="SUPFAM" id="SSF51658">
    <property type="entry name" value="Xylose isomerase-like"/>
    <property type="match status" value="1"/>
</dbReference>
<dbReference type="AlphaFoldDB" id="A0A9D1AB40"/>
<dbReference type="EMBL" id="DVGK01000052">
    <property type="protein sequence ID" value="HIR13120.1"/>
    <property type="molecule type" value="Genomic_DNA"/>
</dbReference>
<dbReference type="Proteomes" id="UP000886757">
    <property type="component" value="Unassembled WGS sequence"/>
</dbReference>
<evidence type="ECO:0000313" key="2">
    <source>
        <dbReference type="EMBL" id="HIR13120.1"/>
    </source>
</evidence>
<reference evidence="2" key="1">
    <citation type="submission" date="2020-10" db="EMBL/GenBank/DDBJ databases">
        <authorList>
            <person name="Gilroy R."/>
        </authorList>
    </citation>
    <scope>NUCLEOTIDE SEQUENCE</scope>
    <source>
        <strain evidence="2">ChiSjej4B22-8148</strain>
    </source>
</reference>
<gene>
    <name evidence="2" type="ORF">IAB31_04240</name>
</gene>
<protein>
    <submittedName>
        <fullName evidence="2">Sugar phosphate isomerase/epimerase</fullName>
    </submittedName>
</protein>
<dbReference type="GO" id="GO:0016853">
    <property type="term" value="F:isomerase activity"/>
    <property type="evidence" value="ECO:0007669"/>
    <property type="project" value="UniProtKB-KW"/>
</dbReference>
<dbReference type="Gene3D" id="3.20.20.150">
    <property type="entry name" value="Divalent-metal-dependent TIM barrel enzymes"/>
    <property type="match status" value="1"/>
</dbReference>
<dbReference type="PANTHER" id="PTHR12110">
    <property type="entry name" value="HYDROXYPYRUVATE ISOMERASE"/>
    <property type="match status" value="1"/>
</dbReference>
<dbReference type="Pfam" id="PF01261">
    <property type="entry name" value="AP_endonuc_2"/>
    <property type="match status" value="1"/>
</dbReference>
<accession>A0A9D1AB40</accession>